<organism evidence="1 2">
    <name type="scientific">Methanobrevibacter cuticularis</name>
    <dbReference type="NCBI Taxonomy" id="47311"/>
    <lineage>
        <taxon>Archaea</taxon>
        <taxon>Methanobacteriati</taxon>
        <taxon>Methanobacteriota</taxon>
        <taxon>Methanomada group</taxon>
        <taxon>Methanobacteria</taxon>
        <taxon>Methanobacteriales</taxon>
        <taxon>Methanobacteriaceae</taxon>
        <taxon>Methanobrevibacter</taxon>
    </lineage>
</organism>
<comment type="caution">
    <text evidence="1">The sequence shown here is derived from an EMBL/GenBank/DDBJ whole genome shotgun (WGS) entry which is preliminary data.</text>
</comment>
<dbReference type="Pfam" id="PF09892">
    <property type="entry name" value="DUF2119"/>
    <property type="match status" value="1"/>
</dbReference>
<accession>A0A166DZ68</accession>
<evidence type="ECO:0008006" key="3">
    <source>
        <dbReference type="Google" id="ProtNLM"/>
    </source>
</evidence>
<dbReference type="RefSeq" id="WP_067259678.1">
    <property type="nucleotide sequence ID" value="NZ_LWMW01000099.1"/>
</dbReference>
<sequence>MSYFRCIDKGKGPIKLFIGGLHGNEGKTTIDFLKSLKTNDFSNGRILIYNFDKTPYVSTLKEEYYSSAIGKKLIAIIKRYKPDFYTELHCYNLKNYKKLISNSRRTIEGVPPLIELRNHVLMSSVSPLIRMKYFDRNTVCKTLEIPCLDEQFLKSYPDNQNTTHVRDNNQINSTDFNMESSFKIYLDILKIIAKSNNRSEFENKMKDIYPEQVRLATEFAKDIFGEYFPPF</sequence>
<gene>
    <name evidence="1" type="ORF">MBCUT_10830</name>
</gene>
<protein>
    <recommendedName>
        <fullName evidence="3">DUF2119 domain-containing protein</fullName>
    </recommendedName>
</protein>
<dbReference type="OrthoDB" id="70832at2157"/>
<evidence type="ECO:0000313" key="1">
    <source>
        <dbReference type="EMBL" id="KZX16106.1"/>
    </source>
</evidence>
<reference evidence="1 2" key="1">
    <citation type="submission" date="2016-04" db="EMBL/GenBank/DDBJ databases">
        <title>Genome sequence of Methanobrevibacter cuticularis DSM 11139.</title>
        <authorList>
            <person name="Poehlein A."/>
            <person name="Seedorf H."/>
            <person name="Daniel R."/>
        </authorList>
    </citation>
    <scope>NUCLEOTIDE SEQUENCE [LARGE SCALE GENOMIC DNA]</scope>
    <source>
        <strain evidence="1 2">DSM 11139</strain>
    </source>
</reference>
<dbReference type="InterPro" id="IPR019218">
    <property type="entry name" value="DUF2119"/>
</dbReference>
<dbReference type="Proteomes" id="UP000077275">
    <property type="component" value="Unassembled WGS sequence"/>
</dbReference>
<dbReference type="PATRIC" id="fig|47311.3.peg.1191"/>
<dbReference type="AlphaFoldDB" id="A0A166DZ68"/>
<dbReference type="EMBL" id="LWMW01000099">
    <property type="protein sequence ID" value="KZX16106.1"/>
    <property type="molecule type" value="Genomic_DNA"/>
</dbReference>
<evidence type="ECO:0000313" key="2">
    <source>
        <dbReference type="Proteomes" id="UP000077275"/>
    </source>
</evidence>
<keyword evidence="2" id="KW-1185">Reference proteome</keyword>
<name>A0A166DZ68_9EURY</name>
<dbReference type="PIRSF" id="PIRSF005919">
    <property type="entry name" value="UCP005919"/>
    <property type="match status" value="1"/>
</dbReference>
<proteinExistence type="predicted"/>